<dbReference type="PANTHER" id="PTHR22916">
    <property type="entry name" value="GLYCOSYLTRANSFERASE"/>
    <property type="match status" value="1"/>
</dbReference>
<dbReference type="EMBL" id="OAOQ01000023">
    <property type="protein sequence ID" value="SNX74576.1"/>
    <property type="molecule type" value="Genomic_DNA"/>
</dbReference>
<protein>
    <submittedName>
        <fullName evidence="2">Glycosyl transferase family 2</fullName>
    </submittedName>
</protein>
<dbReference type="Pfam" id="PF00535">
    <property type="entry name" value="Glycos_transf_2"/>
    <property type="match status" value="1"/>
</dbReference>
<name>A0A285D5E5_9RHOB</name>
<dbReference type="PANTHER" id="PTHR22916:SF3">
    <property type="entry name" value="UDP-GLCNAC:BETAGAL BETA-1,3-N-ACETYLGLUCOSAMINYLTRANSFERASE-LIKE PROTEIN 1"/>
    <property type="match status" value="1"/>
</dbReference>
<organism evidence="2 3">
    <name type="scientific">Cereibacter ovatus</name>
    <dbReference type="NCBI Taxonomy" id="439529"/>
    <lineage>
        <taxon>Bacteria</taxon>
        <taxon>Pseudomonadati</taxon>
        <taxon>Pseudomonadota</taxon>
        <taxon>Alphaproteobacteria</taxon>
        <taxon>Rhodobacterales</taxon>
        <taxon>Paracoccaceae</taxon>
        <taxon>Cereibacter</taxon>
    </lineage>
</organism>
<dbReference type="GO" id="GO:0016758">
    <property type="term" value="F:hexosyltransferase activity"/>
    <property type="evidence" value="ECO:0007669"/>
    <property type="project" value="UniProtKB-ARBA"/>
</dbReference>
<dbReference type="InterPro" id="IPR029044">
    <property type="entry name" value="Nucleotide-diphossugar_trans"/>
</dbReference>
<dbReference type="CDD" id="cd00761">
    <property type="entry name" value="Glyco_tranf_GTA_type"/>
    <property type="match status" value="1"/>
</dbReference>
<dbReference type="AlphaFoldDB" id="A0A285D5E5"/>
<keyword evidence="2" id="KW-0808">Transferase</keyword>
<dbReference type="Proteomes" id="UP000219467">
    <property type="component" value="Unassembled WGS sequence"/>
</dbReference>
<reference evidence="3" key="1">
    <citation type="submission" date="2017-08" db="EMBL/GenBank/DDBJ databases">
        <authorList>
            <person name="Varghese N."/>
            <person name="Submissions S."/>
        </authorList>
    </citation>
    <scope>NUCLEOTIDE SEQUENCE [LARGE SCALE GENOMIC DNA]</scope>
    <source>
        <strain evidence="3">JA234</strain>
    </source>
</reference>
<accession>A0A285D5E5</accession>
<keyword evidence="3" id="KW-1185">Reference proteome</keyword>
<evidence type="ECO:0000313" key="2">
    <source>
        <dbReference type="EMBL" id="SNX74576.1"/>
    </source>
</evidence>
<sequence length="331" mass="37097">MARPVPVTRRAAVILENRDFKMLTHPSSRSYVLISPCRNEAAYMRRTLDSVIAQTVRPALWVVVDDGSTDETPQILADYAARHDWIRVVAKPDRGHRAVGPGVIEAFHAGYATIDPTAFAYSCKLDLDLDLPPRYFETLIARMEADPRLGTCSGKPYARHGDRLISEKCGDEMSVGMTKFYRRACFEAIGGYVRQVMWDAIDCHKARQLGWKAASWDEPALRFEHLRPMGSSQQSIFTGRRRHGFGQYFMGSDPLYFAATALYRMTHPPYVLGGLAMLQGYFGAWVRGVPQLDDPALRAFIRAYQRRALRVGKARAVAEIEARPPAGSAIA</sequence>
<feature type="domain" description="Glycosyltransferase 2-like" evidence="1">
    <location>
        <begin position="34"/>
        <end position="162"/>
    </location>
</feature>
<gene>
    <name evidence="2" type="ORF">SAMN05878503_12348</name>
</gene>
<proteinExistence type="predicted"/>
<dbReference type="InterPro" id="IPR001173">
    <property type="entry name" value="Glyco_trans_2-like"/>
</dbReference>
<dbReference type="Gene3D" id="3.90.550.10">
    <property type="entry name" value="Spore Coat Polysaccharide Biosynthesis Protein SpsA, Chain A"/>
    <property type="match status" value="1"/>
</dbReference>
<evidence type="ECO:0000259" key="1">
    <source>
        <dbReference type="Pfam" id="PF00535"/>
    </source>
</evidence>
<evidence type="ECO:0000313" key="3">
    <source>
        <dbReference type="Proteomes" id="UP000219467"/>
    </source>
</evidence>
<dbReference type="SUPFAM" id="SSF53448">
    <property type="entry name" value="Nucleotide-diphospho-sugar transferases"/>
    <property type="match status" value="1"/>
</dbReference>